<keyword evidence="4" id="KW-1185">Reference proteome</keyword>
<reference evidence="3 4" key="1">
    <citation type="submission" date="2019-07" db="EMBL/GenBank/DDBJ databases">
        <title>Genomes of sea-ice associated Colwellia species.</title>
        <authorList>
            <person name="Bowman J.P."/>
        </authorList>
    </citation>
    <scope>NUCLEOTIDE SEQUENCE [LARGE SCALE GENOMIC DNA]</scope>
    <source>
        <strain evidence="3 4">ACAM 459</strain>
    </source>
</reference>
<sequence>MKTLKKLITVLTLSTLGFAFTATAMPINLWDWQVDTAFTGYTPAAPNTTVTPSNDNVYWASQGPIAATKLAWGSPFAPGIIQSSLERTVGNNGFGSDIGTGLALGALAQTTTLVHNNFIITGNTLQGATLSTRLLLDPNPTDGIYDVAPTALNFNIDFLETSNDDSCEVVSPVPCNDIFVISPVANLNQGFMLNGYDYNIEILVDGLGVLTDAACAAAGAASGCSGFTTIEGEENDFDVNIRITSLGITEVPEPSTILLLSLAMFGIVASSRSKHS</sequence>
<evidence type="ECO:0000313" key="4">
    <source>
        <dbReference type="Proteomes" id="UP000321822"/>
    </source>
</evidence>
<comment type="caution">
    <text evidence="3">The sequence shown here is derived from an EMBL/GenBank/DDBJ whole genome shotgun (WGS) entry which is preliminary data.</text>
</comment>
<dbReference type="Proteomes" id="UP000321822">
    <property type="component" value="Unassembled WGS sequence"/>
</dbReference>
<protein>
    <submittedName>
        <fullName evidence="3">PEP-CTERM sorting domain-containing protein</fullName>
    </submittedName>
</protein>
<organism evidence="3 4">
    <name type="scientific">Colwellia demingiae</name>
    <dbReference type="NCBI Taxonomy" id="89401"/>
    <lineage>
        <taxon>Bacteria</taxon>
        <taxon>Pseudomonadati</taxon>
        <taxon>Pseudomonadota</taxon>
        <taxon>Gammaproteobacteria</taxon>
        <taxon>Alteromonadales</taxon>
        <taxon>Colwelliaceae</taxon>
        <taxon>Colwellia</taxon>
    </lineage>
</organism>
<dbReference type="EMBL" id="VOLT01000012">
    <property type="protein sequence ID" value="TWX64758.1"/>
    <property type="molecule type" value="Genomic_DNA"/>
</dbReference>
<proteinExistence type="predicted"/>
<dbReference type="InterPro" id="IPR013424">
    <property type="entry name" value="Ice-binding_C"/>
</dbReference>
<feature type="chain" id="PRO_5022800081" evidence="1">
    <location>
        <begin position="25"/>
        <end position="276"/>
    </location>
</feature>
<dbReference type="NCBIfam" id="NF038125">
    <property type="entry name" value="PEP_CTERM_THxN"/>
    <property type="match status" value="1"/>
</dbReference>
<dbReference type="RefSeq" id="WP_146790744.1">
    <property type="nucleotide sequence ID" value="NZ_VOLT01000012.1"/>
</dbReference>
<gene>
    <name evidence="3" type="ORF">ESZ36_18845</name>
</gene>
<evidence type="ECO:0000256" key="1">
    <source>
        <dbReference type="SAM" id="SignalP"/>
    </source>
</evidence>
<dbReference type="AlphaFoldDB" id="A0A5C6Q7L5"/>
<dbReference type="Pfam" id="PF07589">
    <property type="entry name" value="PEP-CTERM"/>
    <property type="match status" value="1"/>
</dbReference>
<keyword evidence="1" id="KW-0732">Signal</keyword>
<feature type="signal peptide" evidence="1">
    <location>
        <begin position="1"/>
        <end position="24"/>
    </location>
</feature>
<evidence type="ECO:0000259" key="2">
    <source>
        <dbReference type="Pfam" id="PF07589"/>
    </source>
</evidence>
<name>A0A5C6Q7L5_9GAMM</name>
<feature type="domain" description="Ice-binding protein C-terminal" evidence="2">
    <location>
        <begin position="251"/>
        <end position="272"/>
    </location>
</feature>
<evidence type="ECO:0000313" key="3">
    <source>
        <dbReference type="EMBL" id="TWX64758.1"/>
    </source>
</evidence>
<accession>A0A5C6Q7L5</accession>
<dbReference type="OrthoDB" id="5787358at2"/>
<dbReference type="NCBIfam" id="TIGR02595">
    <property type="entry name" value="PEP_CTERM"/>
    <property type="match status" value="1"/>
</dbReference>